<comment type="caution">
    <text evidence="1">The sequence shown here is derived from an EMBL/GenBank/DDBJ whole genome shotgun (WGS) entry which is preliminary data.</text>
</comment>
<dbReference type="Pfam" id="PF09579">
    <property type="entry name" value="Spore_YtfJ"/>
    <property type="match status" value="1"/>
</dbReference>
<dbReference type="AlphaFoldDB" id="A0A926HT55"/>
<dbReference type="Proteomes" id="UP000620366">
    <property type="component" value="Unassembled WGS sequence"/>
</dbReference>
<dbReference type="NCBIfam" id="TIGR02874">
    <property type="entry name" value="spore_ytfJ"/>
    <property type="match status" value="1"/>
</dbReference>
<proteinExistence type="predicted"/>
<gene>
    <name evidence="1" type="primary">ytfJ</name>
    <name evidence="1" type="ORF">H8695_02265</name>
</gene>
<dbReference type="PIRSF" id="PIRSF021377">
    <property type="entry name" value="YtfJ"/>
    <property type="match status" value="1"/>
</dbReference>
<dbReference type="EMBL" id="JACRSP010000001">
    <property type="protein sequence ID" value="MBC8535519.1"/>
    <property type="molecule type" value="Genomic_DNA"/>
</dbReference>
<keyword evidence="2" id="KW-1185">Reference proteome</keyword>
<dbReference type="PANTHER" id="PTHR39162:SF1">
    <property type="entry name" value="SPORULATION PROTEIN YTFJ"/>
    <property type="match status" value="1"/>
</dbReference>
<accession>A0A926HT55</accession>
<dbReference type="InterPro" id="IPR014229">
    <property type="entry name" value="Spore_YtfJ"/>
</dbReference>
<protein>
    <submittedName>
        <fullName evidence="1">GerW family sporulation protein</fullName>
    </submittedName>
</protein>
<dbReference type="RefSeq" id="WP_249299246.1">
    <property type="nucleotide sequence ID" value="NZ_JACRSP010000001.1"/>
</dbReference>
<evidence type="ECO:0000313" key="1">
    <source>
        <dbReference type="EMBL" id="MBC8535519.1"/>
    </source>
</evidence>
<organism evidence="1 2">
    <name type="scientific">Feifania hominis</name>
    <dbReference type="NCBI Taxonomy" id="2763660"/>
    <lineage>
        <taxon>Bacteria</taxon>
        <taxon>Bacillati</taxon>
        <taxon>Bacillota</taxon>
        <taxon>Clostridia</taxon>
        <taxon>Eubacteriales</taxon>
        <taxon>Feifaniaceae</taxon>
        <taxon>Feifania</taxon>
    </lineage>
</organism>
<evidence type="ECO:0000313" key="2">
    <source>
        <dbReference type="Proteomes" id="UP000620366"/>
    </source>
</evidence>
<name>A0A926HT55_9FIRM</name>
<dbReference type="PANTHER" id="PTHR39162">
    <property type="entry name" value="GLL3345 PROTEIN"/>
    <property type="match status" value="1"/>
</dbReference>
<reference evidence="1" key="1">
    <citation type="submission" date="2020-08" db="EMBL/GenBank/DDBJ databases">
        <title>Genome public.</title>
        <authorList>
            <person name="Liu C."/>
            <person name="Sun Q."/>
        </authorList>
    </citation>
    <scope>NUCLEOTIDE SEQUENCE</scope>
    <source>
        <strain evidence="1">BX7</strain>
    </source>
</reference>
<sequence length="133" mass="13701">MSEHPIQGLMSTAMSNIKEMVDVNTIIGEPIIAADGTTIIPVSKVSFGFGTGGSDWPPKSPAEAAGEKAFGGGSGAGISINPIAFLVINNGCVKLLQINSNTSAVDSIISLVPEMVDKVSGMVKKEKKSPVEE</sequence>